<dbReference type="Proteomes" id="UP001497644">
    <property type="component" value="Chromosome 2"/>
</dbReference>
<accession>A0AAV2NN37</accession>
<name>A0AAV2NN37_9HYME</name>
<protein>
    <submittedName>
        <fullName evidence="2">Uncharacterized protein</fullName>
    </submittedName>
</protein>
<evidence type="ECO:0000313" key="3">
    <source>
        <dbReference type="Proteomes" id="UP001497644"/>
    </source>
</evidence>
<dbReference type="AlphaFoldDB" id="A0AAV2NN37"/>
<gene>
    <name evidence="2" type="ORF">LPLAT_LOCUS6659</name>
</gene>
<reference evidence="2" key="1">
    <citation type="submission" date="2024-04" db="EMBL/GenBank/DDBJ databases">
        <authorList>
            <consortium name="Molecular Ecology Group"/>
        </authorList>
    </citation>
    <scope>NUCLEOTIDE SEQUENCE</scope>
</reference>
<organism evidence="2 3">
    <name type="scientific">Lasius platythorax</name>
    <dbReference type="NCBI Taxonomy" id="488582"/>
    <lineage>
        <taxon>Eukaryota</taxon>
        <taxon>Metazoa</taxon>
        <taxon>Ecdysozoa</taxon>
        <taxon>Arthropoda</taxon>
        <taxon>Hexapoda</taxon>
        <taxon>Insecta</taxon>
        <taxon>Pterygota</taxon>
        <taxon>Neoptera</taxon>
        <taxon>Endopterygota</taxon>
        <taxon>Hymenoptera</taxon>
        <taxon>Apocrita</taxon>
        <taxon>Aculeata</taxon>
        <taxon>Formicoidea</taxon>
        <taxon>Formicidae</taxon>
        <taxon>Formicinae</taxon>
        <taxon>Lasius</taxon>
        <taxon>Lasius</taxon>
    </lineage>
</organism>
<evidence type="ECO:0000313" key="2">
    <source>
        <dbReference type="EMBL" id="CAL1680681.1"/>
    </source>
</evidence>
<evidence type="ECO:0000256" key="1">
    <source>
        <dbReference type="SAM" id="MobiDB-lite"/>
    </source>
</evidence>
<sequence length="102" mass="11590">MEAREITRRGRSTGNGEIKGERKDEMDGRGGEETKGSGMGGEATEEKTRLHVTSSLEPIWSQSVFHYQKPHRLYTKLYIRGDPCKTHRDLTDARALELRDDA</sequence>
<keyword evidence="3" id="KW-1185">Reference proteome</keyword>
<proteinExistence type="predicted"/>
<feature type="compositionally biased region" description="Basic and acidic residues" evidence="1">
    <location>
        <begin position="18"/>
        <end position="35"/>
    </location>
</feature>
<dbReference type="EMBL" id="OZ034825">
    <property type="protein sequence ID" value="CAL1680681.1"/>
    <property type="molecule type" value="Genomic_DNA"/>
</dbReference>
<feature type="region of interest" description="Disordered" evidence="1">
    <location>
        <begin position="1"/>
        <end position="50"/>
    </location>
</feature>